<dbReference type="RefSeq" id="WP_349299642.1">
    <property type="nucleotide sequence ID" value="NZ_JBEDNQ010000007.1"/>
</dbReference>
<reference evidence="5 6" key="1">
    <citation type="submission" date="2024-03" db="EMBL/GenBank/DDBJ databases">
        <title>Draft genome sequence of Pseudonocardia nematodicida JCM 31783.</title>
        <authorList>
            <person name="Butdee W."/>
            <person name="Duangmal K."/>
        </authorList>
    </citation>
    <scope>NUCLEOTIDE SEQUENCE [LARGE SCALE GENOMIC DNA]</scope>
    <source>
        <strain evidence="5 6">JCM 31783</strain>
    </source>
</reference>
<dbReference type="InterPro" id="IPR050631">
    <property type="entry name" value="PheA/TfdB_FAD_monoxygenase"/>
</dbReference>
<evidence type="ECO:0000256" key="2">
    <source>
        <dbReference type="ARBA" id="ARBA00023027"/>
    </source>
</evidence>
<proteinExistence type="predicted"/>
<evidence type="ECO:0000259" key="4">
    <source>
        <dbReference type="Pfam" id="PF01494"/>
    </source>
</evidence>
<sequence>MACVGGGPTGLYLAILARLRSNGRDEVVLHERNEPGRTHGFGVTFGEDLLDDFFRTDPHGAPALRRASRLWSDQMVRIGDLRPVHLGGKYGYSMARTTMLDVLTRRAEQLGVDLRFGSTVGSREELDADVVVASDGINSRLRTARAEHFGTVVEPGGNRYVWLGTDRVVDVFTFAFERTDSGWIWFYAYPSADGSSTCIVECAPETWTGLGLDTMPVTDGYRLLESVFSGALGGHRLLPPAGRPGEKPWLRFQEVRNRTWRDGDLVLAGDAAHTTHFGIGSGTVLAVQDAVALADALYGSPGRPRIDMDPAGPGGRGAALAAYDARRRAALGPVQDMARRNMQWFERAGQRLERGEDPVEFAWALLDRRGDMGRLHYRLHRATQIGPVRQVRRTLTSARRVRRAAQRGERRSVG</sequence>
<feature type="domain" description="FAD-binding" evidence="4">
    <location>
        <begin position="253"/>
        <end position="297"/>
    </location>
</feature>
<organism evidence="5 6">
    <name type="scientific">Pseudonocardia nematodicida</name>
    <dbReference type="NCBI Taxonomy" id="1206997"/>
    <lineage>
        <taxon>Bacteria</taxon>
        <taxon>Bacillati</taxon>
        <taxon>Actinomycetota</taxon>
        <taxon>Actinomycetes</taxon>
        <taxon>Pseudonocardiales</taxon>
        <taxon>Pseudonocardiaceae</taxon>
        <taxon>Pseudonocardia</taxon>
    </lineage>
</organism>
<keyword evidence="1" id="KW-0560">Oxidoreductase</keyword>
<dbReference type="InterPro" id="IPR036188">
    <property type="entry name" value="FAD/NAD-bd_sf"/>
</dbReference>
<dbReference type="Proteomes" id="UP001494902">
    <property type="component" value="Unassembled WGS sequence"/>
</dbReference>
<comment type="caution">
    <text evidence="5">The sequence shown here is derived from an EMBL/GenBank/DDBJ whole genome shotgun (WGS) entry which is preliminary data.</text>
</comment>
<keyword evidence="2" id="KW-0520">NAD</keyword>
<dbReference type="GO" id="GO:0004497">
    <property type="term" value="F:monooxygenase activity"/>
    <property type="evidence" value="ECO:0007669"/>
    <property type="project" value="UniProtKB-KW"/>
</dbReference>
<feature type="region of interest" description="Disordered" evidence="3">
    <location>
        <begin position="395"/>
        <end position="414"/>
    </location>
</feature>
<name>A0ABV1KF33_9PSEU</name>
<dbReference type="InterPro" id="IPR002938">
    <property type="entry name" value="FAD-bd"/>
</dbReference>
<dbReference type="Gene3D" id="3.30.9.20">
    <property type="match status" value="1"/>
</dbReference>
<dbReference type="SUPFAM" id="SSF51905">
    <property type="entry name" value="FAD/NAD(P)-binding domain"/>
    <property type="match status" value="1"/>
</dbReference>
<accession>A0ABV1KF33</accession>
<evidence type="ECO:0000256" key="1">
    <source>
        <dbReference type="ARBA" id="ARBA00023002"/>
    </source>
</evidence>
<evidence type="ECO:0000313" key="6">
    <source>
        <dbReference type="Proteomes" id="UP001494902"/>
    </source>
</evidence>
<dbReference type="Gene3D" id="3.50.50.60">
    <property type="entry name" value="FAD/NAD(P)-binding domain"/>
    <property type="match status" value="1"/>
</dbReference>
<dbReference type="Pfam" id="PF01494">
    <property type="entry name" value="FAD_binding_3"/>
    <property type="match status" value="1"/>
</dbReference>
<dbReference type="PANTHER" id="PTHR43476:SF4">
    <property type="entry name" value="BLR0106 PROTEIN"/>
    <property type="match status" value="1"/>
</dbReference>
<dbReference type="EMBL" id="JBEDNQ010000007">
    <property type="protein sequence ID" value="MEQ3552478.1"/>
    <property type="molecule type" value="Genomic_DNA"/>
</dbReference>
<evidence type="ECO:0000256" key="3">
    <source>
        <dbReference type="SAM" id="MobiDB-lite"/>
    </source>
</evidence>
<protein>
    <submittedName>
        <fullName evidence="5">FAD-dependent monooxygenase</fullName>
    </submittedName>
</protein>
<keyword evidence="6" id="KW-1185">Reference proteome</keyword>
<gene>
    <name evidence="5" type="ORF">WIS52_18545</name>
</gene>
<dbReference type="PANTHER" id="PTHR43476">
    <property type="entry name" value="3-(3-HYDROXY-PHENYL)PROPIONATE/3-HYDROXYCINNAMIC ACID HYDROXYLASE"/>
    <property type="match status" value="1"/>
</dbReference>
<evidence type="ECO:0000313" key="5">
    <source>
        <dbReference type="EMBL" id="MEQ3552478.1"/>
    </source>
</evidence>
<keyword evidence="5" id="KW-0503">Monooxygenase</keyword>